<name>A0AAP8QHG8_BRELA</name>
<feature type="domain" description="Tryptophan synthase beta chain-like PALP" evidence="3">
    <location>
        <begin position="17"/>
        <end position="308"/>
    </location>
</feature>
<dbReference type="Gene3D" id="3.40.50.1100">
    <property type="match status" value="2"/>
</dbReference>
<dbReference type="EMBL" id="PRKQ01000001">
    <property type="protein sequence ID" value="PPB13143.1"/>
    <property type="molecule type" value="Genomic_DNA"/>
</dbReference>
<accession>A0AAP8QHG8</accession>
<comment type="cofactor">
    <cofactor evidence="1">
        <name>pyridoxal 5'-phosphate</name>
        <dbReference type="ChEBI" id="CHEBI:597326"/>
    </cofactor>
</comment>
<evidence type="ECO:0000259" key="3">
    <source>
        <dbReference type="Pfam" id="PF00291"/>
    </source>
</evidence>
<evidence type="ECO:0000313" key="5">
    <source>
        <dbReference type="Proteomes" id="UP000239759"/>
    </source>
</evidence>
<dbReference type="InterPro" id="IPR001216">
    <property type="entry name" value="P-phosphate_BS"/>
</dbReference>
<dbReference type="Proteomes" id="UP000239759">
    <property type="component" value="Unassembled WGS sequence"/>
</dbReference>
<keyword evidence="2" id="KW-0663">Pyridoxal phosphate</keyword>
<dbReference type="InterPro" id="IPR050214">
    <property type="entry name" value="Cys_Synth/Cystath_Beta-Synth"/>
</dbReference>
<reference evidence="4 5" key="1">
    <citation type="submission" date="2018-02" db="EMBL/GenBank/DDBJ databases">
        <title>Comparative analysis of genomes of three Brevibacillus laterosporus strains producers of potent antimicrobials isolated from silage.</title>
        <authorList>
            <person name="Kojic M."/>
            <person name="Miljkovic M."/>
            <person name="Studholme D."/>
            <person name="Filipic B."/>
        </authorList>
    </citation>
    <scope>NUCLEOTIDE SEQUENCE [LARGE SCALE GENOMIC DNA]</scope>
    <source>
        <strain evidence="4 5">BGSP11</strain>
    </source>
</reference>
<dbReference type="GO" id="GO:0016765">
    <property type="term" value="F:transferase activity, transferring alkyl or aryl (other than methyl) groups"/>
    <property type="evidence" value="ECO:0007669"/>
    <property type="project" value="UniProtKB-ARBA"/>
</dbReference>
<dbReference type="AlphaFoldDB" id="A0AAP8QHG8"/>
<sequence length="321" mass="35209">MNKYHMNVEYLQEFGNAIGNTSLINIPCPALHGKIYAKCEWENPTGSIKDRTAYFLMRELITTHLNANKEEVLHVLEYSGGSLAVSLAVICKKLEIPLTLVLSAASSRSLLDKIAALHAEIILVDKSKGFWGVMEETIRLSKENPSWSFLYQHENKANLLAHRMGTGQEIVKQLAGKKIDAWVASVGTGGTLIGAYETIKQTHPDVELHLVTPAELPYGSEQPPNGLKKYAGSGGLGLGKKQTFVASQEMCITKQWSCTFQETLVEMKNFYKQTGIRIGTSAAANVIIAKKVASKLGPESTIVTVFPDKGSAEEWEEADNL</sequence>
<dbReference type="PROSITE" id="PS00901">
    <property type="entry name" value="CYS_SYNTHASE"/>
    <property type="match status" value="1"/>
</dbReference>
<dbReference type="InterPro" id="IPR001926">
    <property type="entry name" value="TrpB-like_PALP"/>
</dbReference>
<dbReference type="GO" id="GO:0006535">
    <property type="term" value="P:cysteine biosynthetic process from serine"/>
    <property type="evidence" value="ECO:0007669"/>
    <property type="project" value="InterPro"/>
</dbReference>
<dbReference type="Pfam" id="PF00291">
    <property type="entry name" value="PALP"/>
    <property type="match status" value="1"/>
</dbReference>
<protein>
    <submittedName>
        <fullName evidence="4">Cysteine synthase</fullName>
    </submittedName>
</protein>
<organism evidence="4 5">
    <name type="scientific">Brevibacillus laterosporus</name>
    <name type="common">Bacillus laterosporus</name>
    <dbReference type="NCBI Taxonomy" id="1465"/>
    <lineage>
        <taxon>Bacteria</taxon>
        <taxon>Bacillati</taxon>
        <taxon>Bacillota</taxon>
        <taxon>Bacilli</taxon>
        <taxon>Bacillales</taxon>
        <taxon>Paenibacillaceae</taxon>
        <taxon>Brevibacillus</taxon>
    </lineage>
</organism>
<evidence type="ECO:0000256" key="1">
    <source>
        <dbReference type="ARBA" id="ARBA00001933"/>
    </source>
</evidence>
<gene>
    <name evidence="4" type="ORF">C4A77_01830</name>
</gene>
<dbReference type="PANTHER" id="PTHR10314">
    <property type="entry name" value="CYSTATHIONINE BETA-SYNTHASE"/>
    <property type="match status" value="1"/>
</dbReference>
<dbReference type="InterPro" id="IPR036052">
    <property type="entry name" value="TrpB-like_PALP_sf"/>
</dbReference>
<evidence type="ECO:0000313" key="4">
    <source>
        <dbReference type="EMBL" id="PPB13143.1"/>
    </source>
</evidence>
<evidence type="ECO:0000256" key="2">
    <source>
        <dbReference type="ARBA" id="ARBA00022898"/>
    </source>
</evidence>
<dbReference type="SUPFAM" id="SSF53686">
    <property type="entry name" value="Tryptophan synthase beta subunit-like PLP-dependent enzymes"/>
    <property type="match status" value="1"/>
</dbReference>
<proteinExistence type="predicted"/>
<comment type="caution">
    <text evidence="4">The sequence shown here is derived from an EMBL/GenBank/DDBJ whole genome shotgun (WGS) entry which is preliminary data.</text>
</comment>